<dbReference type="Gene3D" id="3.40.50.2300">
    <property type="match status" value="1"/>
</dbReference>
<feature type="modified residue" description="4-aspartylphosphate" evidence="7">
    <location>
        <position position="50"/>
    </location>
</feature>
<evidence type="ECO:0000256" key="8">
    <source>
        <dbReference type="SAM" id="Coils"/>
    </source>
</evidence>
<reference evidence="13" key="1">
    <citation type="submission" date="2021-03" db="EMBL/GenBank/DDBJ databases">
        <title>Assistant Professor.</title>
        <authorList>
            <person name="Huq M.A."/>
        </authorList>
    </citation>
    <scope>NUCLEOTIDE SEQUENCE [LARGE SCALE GENOMIC DNA]</scope>
    <source>
        <strain evidence="13">MAH-28</strain>
    </source>
</reference>
<evidence type="ECO:0000259" key="9">
    <source>
        <dbReference type="PROSITE" id="PS50109"/>
    </source>
</evidence>
<dbReference type="PROSITE" id="PS50110">
    <property type="entry name" value="RESPONSE_REGULATORY"/>
    <property type="match status" value="1"/>
</dbReference>
<dbReference type="Gene3D" id="3.30.565.10">
    <property type="entry name" value="Histidine kinase-like ATPase, C-terminal domain"/>
    <property type="match status" value="1"/>
</dbReference>
<dbReference type="SUPFAM" id="SSF52172">
    <property type="entry name" value="CheY-like"/>
    <property type="match status" value="1"/>
</dbReference>
<feature type="domain" description="PAC" evidence="11">
    <location>
        <begin position="216"/>
        <end position="268"/>
    </location>
</feature>
<comment type="catalytic activity">
    <reaction evidence="1">
        <text>ATP + protein L-histidine = ADP + protein N-phospho-L-histidine.</text>
        <dbReference type="EC" id="2.7.13.3"/>
    </reaction>
</comment>
<name>A0ABS3YE18_9BACT</name>
<evidence type="ECO:0000256" key="1">
    <source>
        <dbReference type="ARBA" id="ARBA00000085"/>
    </source>
</evidence>
<dbReference type="InterPro" id="IPR036097">
    <property type="entry name" value="HisK_dim/P_sf"/>
</dbReference>
<gene>
    <name evidence="12" type="ORF">J7I43_09090</name>
</gene>
<dbReference type="EMBL" id="JAGHKP010000002">
    <property type="protein sequence ID" value="MBO9152364.1"/>
    <property type="molecule type" value="Genomic_DNA"/>
</dbReference>
<dbReference type="Pfam" id="PF00512">
    <property type="entry name" value="HisKA"/>
    <property type="match status" value="1"/>
</dbReference>
<dbReference type="Pfam" id="PF08448">
    <property type="entry name" value="PAS_4"/>
    <property type="match status" value="1"/>
</dbReference>
<dbReference type="SMART" id="SM00387">
    <property type="entry name" value="HATPase_c"/>
    <property type="match status" value="1"/>
</dbReference>
<dbReference type="SUPFAM" id="SSF55874">
    <property type="entry name" value="ATPase domain of HSP90 chaperone/DNA topoisomerase II/histidine kinase"/>
    <property type="match status" value="1"/>
</dbReference>
<dbReference type="InterPro" id="IPR003661">
    <property type="entry name" value="HisK_dim/P_dom"/>
</dbReference>
<dbReference type="SMART" id="SM00388">
    <property type="entry name" value="HisKA"/>
    <property type="match status" value="1"/>
</dbReference>
<comment type="caution">
    <text evidence="12">The sequence shown here is derived from an EMBL/GenBank/DDBJ whole genome shotgun (WGS) entry which is preliminary data.</text>
</comment>
<dbReference type="InterPro" id="IPR000014">
    <property type="entry name" value="PAS"/>
</dbReference>
<dbReference type="InterPro" id="IPR000700">
    <property type="entry name" value="PAS-assoc_C"/>
</dbReference>
<dbReference type="Pfam" id="PF02518">
    <property type="entry name" value="HATPase_c"/>
    <property type="match status" value="1"/>
</dbReference>
<evidence type="ECO:0000256" key="2">
    <source>
        <dbReference type="ARBA" id="ARBA00012438"/>
    </source>
</evidence>
<keyword evidence="5" id="KW-0418">Kinase</keyword>
<dbReference type="InterPro" id="IPR003594">
    <property type="entry name" value="HATPase_dom"/>
</dbReference>
<feature type="domain" description="Response regulatory" evidence="10">
    <location>
        <begin position="1"/>
        <end position="118"/>
    </location>
</feature>
<keyword evidence="13" id="KW-1185">Reference proteome</keyword>
<evidence type="ECO:0000256" key="3">
    <source>
        <dbReference type="ARBA" id="ARBA00022553"/>
    </source>
</evidence>
<dbReference type="NCBIfam" id="TIGR00229">
    <property type="entry name" value="sensory_box"/>
    <property type="match status" value="1"/>
</dbReference>
<proteinExistence type="predicted"/>
<keyword evidence="4" id="KW-0808">Transferase</keyword>
<dbReference type="InterPro" id="IPR035965">
    <property type="entry name" value="PAS-like_dom_sf"/>
</dbReference>
<dbReference type="PROSITE" id="PS50109">
    <property type="entry name" value="HIS_KIN"/>
    <property type="match status" value="1"/>
</dbReference>
<dbReference type="PROSITE" id="PS50113">
    <property type="entry name" value="PAC"/>
    <property type="match status" value="1"/>
</dbReference>
<dbReference type="PANTHER" id="PTHR42878">
    <property type="entry name" value="TWO-COMPONENT HISTIDINE KINASE"/>
    <property type="match status" value="1"/>
</dbReference>
<dbReference type="RefSeq" id="WP_209145356.1">
    <property type="nucleotide sequence ID" value="NZ_JAGHKP010000002.1"/>
</dbReference>
<evidence type="ECO:0000256" key="6">
    <source>
        <dbReference type="ARBA" id="ARBA00023136"/>
    </source>
</evidence>
<evidence type="ECO:0000259" key="11">
    <source>
        <dbReference type="PROSITE" id="PS50113"/>
    </source>
</evidence>
<feature type="domain" description="Histidine kinase" evidence="9">
    <location>
        <begin position="297"/>
        <end position="521"/>
    </location>
</feature>
<dbReference type="InterPro" id="IPR005467">
    <property type="entry name" value="His_kinase_dom"/>
</dbReference>
<dbReference type="PANTHER" id="PTHR42878:SF15">
    <property type="entry name" value="BACTERIOPHYTOCHROME"/>
    <property type="match status" value="1"/>
</dbReference>
<dbReference type="InterPro" id="IPR013656">
    <property type="entry name" value="PAS_4"/>
</dbReference>
<keyword evidence="8" id="KW-0175">Coiled coil</keyword>
<dbReference type="InterPro" id="IPR011006">
    <property type="entry name" value="CheY-like_superfamily"/>
</dbReference>
<dbReference type="SMART" id="SM00086">
    <property type="entry name" value="PAC"/>
    <property type="match status" value="1"/>
</dbReference>
<keyword evidence="3 7" id="KW-0597">Phosphoprotein</keyword>
<dbReference type="Gene3D" id="1.10.287.130">
    <property type="match status" value="1"/>
</dbReference>
<evidence type="ECO:0000313" key="13">
    <source>
        <dbReference type="Proteomes" id="UP000679126"/>
    </source>
</evidence>
<feature type="coiled-coil region" evidence="8">
    <location>
        <begin position="120"/>
        <end position="147"/>
    </location>
</feature>
<sequence>MILIVDDHPENIFSLQKLLELNHYSVDTASSGEEALRKILKNTYFLVILDVQMPGMDGFEVAEAISGYSKSKDIPIIFLSAVNLEKRFIAKGYTSGGMDYVTKPFDPEILLLKVGTFYRLHLQTRELHAAQEKLREEVAERKAAQEALSHSLEELRSILESIQQIAFTLNREGNIEFVNRYWHEYAEGRENLPATPEDGPSISACIAKAMASGEQEVLEVRIKPLSGEEYRHHLLSMTPVRKDGAIAKWVGIFTDIHEQKMINQLLENRVSERTQELQRANRDLAASNHELQQFAYVASHDLKEPLRKIQVFGNLIHGKFGSEQQEAVKYLGKIISSADRMNKLITDVLDYSKLSIAEKFHLADLNIIIREILDDMELLIREKNAEITVSPIPQVKAVPGQMRQVFQNILSNALKFSRHDLQPQIHIRAERVGRLATDARPDADGPYCRISVSDNGIGFDEVYLDKIFVIFQRLHGRNEYEGTGIGLAIVKKIIDTHGGLITAVSEEGKGSTFILVLPVSGHHA</sequence>
<dbReference type="SUPFAM" id="SSF47384">
    <property type="entry name" value="Homodimeric domain of signal transducing histidine kinase"/>
    <property type="match status" value="1"/>
</dbReference>
<dbReference type="InterPro" id="IPR001789">
    <property type="entry name" value="Sig_transdc_resp-reg_receiver"/>
</dbReference>
<evidence type="ECO:0000256" key="7">
    <source>
        <dbReference type="PROSITE-ProRule" id="PRU00169"/>
    </source>
</evidence>
<dbReference type="SMART" id="SM00448">
    <property type="entry name" value="REC"/>
    <property type="match status" value="1"/>
</dbReference>
<keyword evidence="6" id="KW-0472">Membrane</keyword>
<dbReference type="Gene3D" id="3.30.450.20">
    <property type="entry name" value="PAS domain"/>
    <property type="match status" value="1"/>
</dbReference>
<dbReference type="PRINTS" id="PR00344">
    <property type="entry name" value="BCTRLSENSOR"/>
</dbReference>
<dbReference type="EC" id="2.7.13.3" evidence="2"/>
<evidence type="ECO:0000256" key="4">
    <source>
        <dbReference type="ARBA" id="ARBA00022679"/>
    </source>
</evidence>
<evidence type="ECO:0000313" key="12">
    <source>
        <dbReference type="EMBL" id="MBO9152364.1"/>
    </source>
</evidence>
<protein>
    <recommendedName>
        <fullName evidence="2">histidine kinase</fullName>
        <ecNumber evidence="2">2.7.13.3</ecNumber>
    </recommendedName>
</protein>
<dbReference type="InterPro" id="IPR050351">
    <property type="entry name" value="BphY/WalK/GraS-like"/>
</dbReference>
<dbReference type="InterPro" id="IPR001610">
    <property type="entry name" value="PAC"/>
</dbReference>
<organism evidence="12 13">
    <name type="scientific">Chitinophaga chungangae</name>
    <dbReference type="NCBI Taxonomy" id="2821488"/>
    <lineage>
        <taxon>Bacteria</taxon>
        <taxon>Pseudomonadati</taxon>
        <taxon>Bacteroidota</taxon>
        <taxon>Chitinophagia</taxon>
        <taxon>Chitinophagales</taxon>
        <taxon>Chitinophagaceae</taxon>
        <taxon>Chitinophaga</taxon>
    </lineage>
</organism>
<dbReference type="InterPro" id="IPR036890">
    <property type="entry name" value="HATPase_C_sf"/>
</dbReference>
<accession>A0ABS3YE18</accession>
<dbReference type="CDD" id="cd00082">
    <property type="entry name" value="HisKA"/>
    <property type="match status" value="1"/>
</dbReference>
<dbReference type="SUPFAM" id="SSF55785">
    <property type="entry name" value="PYP-like sensor domain (PAS domain)"/>
    <property type="match status" value="1"/>
</dbReference>
<evidence type="ECO:0000256" key="5">
    <source>
        <dbReference type="ARBA" id="ARBA00022777"/>
    </source>
</evidence>
<dbReference type="InterPro" id="IPR004358">
    <property type="entry name" value="Sig_transdc_His_kin-like_C"/>
</dbReference>
<dbReference type="Proteomes" id="UP000679126">
    <property type="component" value="Unassembled WGS sequence"/>
</dbReference>
<evidence type="ECO:0000259" key="10">
    <source>
        <dbReference type="PROSITE" id="PS50110"/>
    </source>
</evidence>
<dbReference type="Pfam" id="PF00072">
    <property type="entry name" value="Response_reg"/>
    <property type="match status" value="1"/>
</dbReference>